<feature type="region of interest" description="Disordered" evidence="1">
    <location>
        <begin position="583"/>
        <end position="603"/>
    </location>
</feature>
<gene>
    <name evidence="3" type="ORF">CTI12_AA027630</name>
</gene>
<reference evidence="3 4" key="1">
    <citation type="journal article" date="2018" name="Mol. Plant">
        <title>The genome of Artemisia annua provides insight into the evolution of Asteraceae family and artemisinin biosynthesis.</title>
        <authorList>
            <person name="Shen Q."/>
            <person name="Zhang L."/>
            <person name="Liao Z."/>
            <person name="Wang S."/>
            <person name="Yan T."/>
            <person name="Shi P."/>
            <person name="Liu M."/>
            <person name="Fu X."/>
            <person name="Pan Q."/>
            <person name="Wang Y."/>
            <person name="Lv Z."/>
            <person name="Lu X."/>
            <person name="Zhang F."/>
            <person name="Jiang W."/>
            <person name="Ma Y."/>
            <person name="Chen M."/>
            <person name="Hao X."/>
            <person name="Li L."/>
            <person name="Tang Y."/>
            <person name="Lv G."/>
            <person name="Zhou Y."/>
            <person name="Sun X."/>
            <person name="Brodelius P.E."/>
            <person name="Rose J.K.C."/>
            <person name="Tang K."/>
        </authorList>
    </citation>
    <scope>NUCLEOTIDE SEQUENCE [LARGE SCALE GENOMIC DNA]</scope>
    <source>
        <strain evidence="4">cv. Huhao1</strain>
        <tissue evidence="3">Leaf</tissue>
    </source>
</reference>
<feature type="compositionally biased region" description="Basic and acidic residues" evidence="1">
    <location>
        <begin position="589"/>
        <end position="603"/>
    </location>
</feature>
<feature type="signal peptide" evidence="2">
    <location>
        <begin position="1"/>
        <end position="26"/>
    </location>
</feature>
<protein>
    <submittedName>
        <fullName evidence="3">Vacuolar protein sorting-associated protein 62</fullName>
    </submittedName>
</protein>
<organism evidence="3 4">
    <name type="scientific">Artemisia annua</name>
    <name type="common">Sweet wormwood</name>
    <dbReference type="NCBI Taxonomy" id="35608"/>
    <lineage>
        <taxon>Eukaryota</taxon>
        <taxon>Viridiplantae</taxon>
        <taxon>Streptophyta</taxon>
        <taxon>Embryophyta</taxon>
        <taxon>Tracheophyta</taxon>
        <taxon>Spermatophyta</taxon>
        <taxon>Magnoliopsida</taxon>
        <taxon>eudicotyledons</taxon>
        <taxon>Gunneridae</taxon>
        <taxon>Pentapetalae</taxon>
        <taxon>asterids</taxon>
        <taxon>campanulids</taxon>
        <taxon>Asterales</taxon>
        <taxon>Asteraceae</taxon>
        <taxon>Asteroideae</taxon>
        <taxon>Anthemideae</taxon>
        <taxon>Artemisiinae</taxon>
        <taxon>Artemisia</taxon>
    </lineage>
</organism>
<dbReference type="PANTHER" id="PTHR48219:SF1">
    <property type="entry name" value="VACUOLAR PROTEIN SORTING-ASSOCIATED PROTEIN 62"/>
    <property type="match status" value="1"/>
</dbReference>
<evidence type="ECO:0000313" key="4">
    <source>
        <dbReference type="Proteomes" id="UP000245207"/>
    </source>
</evidence>
<name>A0A2U1QHW3_ARTAN</name>
<keyword evidence="4" id="KW-1185">Reference proteome</keyword>
<sequence length="603" mass="67400">MSSIVPVRFFFHILQTILIFQIVCSAYRPYTEFSTVLEHNDNVGYDTDVISFDRHVPPPVYPQGGEFAVGKIDLGGLEVFRAKFFKKIWETRSGGPNGLVASFYEPTHIPRGFHLLGHFCKLNNFKAVFSAVLVAKDTTRNLFDSALKIPIDYTLIWTSKGLDIGQNVDGYIWLPIAPVGYKAIGHIVTTSPKKPSLHKVMCVPSDLTDLTQVDERIWGSSNINLYTTKPRSTNGLSVPTGTFLALSGSNRHKLACLKMIKSDSTSSAQPNPQQIQAMIDAYAPLVYFHPNEEFFPASVEWFFENGAKLYQLGKDPSPVLKNGENLPNKGSVDDAYLDLPSDESEKDRVKKGSLPDASAYIHLKSALGGTFTDLAIWLYYPFNGGAKFQLGPFTIPLGKLGEHVGDWEHITLRIENYSGKLTQILLSQHAKGVWVDASEFEYINGTRPVVYASLHGHSHYNAPNKNTHWAAGELDSVDKQMLMDAFTKTYPRKSLFHWGFGLRDDNDKGGNVLDIAAKSYQVSANYNNSGYSMPPYWLDYTGRWGPKVSYDTTTEVMKAVQYLPRLVRKLALKVLNKLPDELFGEEGPEGPKMKSSWDGDEKQ</sequence>
<dbReference type="AlphaFoldDB" id="A0A2U1QHW3"/>
<dbReference type="Pfam" id="PF06101">
    <property type="entry name" value="Vps62"/>
    <property type="match status" value="2"/>
</dbReference>
<evidence type="ECO:0000313" key="3">
    <source>
        <dbReference type="EMBL" id="PWA97609.1"/>
    </source>
</evidence>
<proteinExistence type="predicted"/>
<dbReference type="EMBL" id="PKPP01000112">
    <property type="protein sequence ID" value="PWA97609.1"/>
    <property type="molecule type" value="Genomic_DNA"/>
</dbReference>
<comment type="caution">
    <text evidence="3">The sequence shown here is derived from an EMBL/GenBank/DDBJ whole genome shotgun (WGS) entry which is preliminary data.</text>
</comment>
<dbReference type="PANTHER" id="PTHR48219">
    <property type="entry name" value="VACUOLAR PROTEIN SORTING-ASSOCIATED PROTEIN 62-RELATED"/>
    <property type="match status" value="1"/>
</dbReference>
<feature type="chain" id="PRO_5015756881" evidence="2">
    <location>
        <begin position="27"/>
        <end position="603"/>
    </location>
</feature>
<dbReference type="Proteomes" id="UP000245207">
    <property type="component" value="Unassembled WGS sequence"/>
</dbReference>
<evidence type="ECO:0000256" key="1">
    <source>
        <dbReference type="SAM" id="MobiDB-lite"/>
    </source>
</evidence>
<dbReference type="OrthoDB" id="188042at2759"/>
<dbReference type="STRING" id="35608.A0A2U1QHW3"/>
<evidence type="ECO:0000256" key="2">
    <source>
        <dbReference type="SAM" id="SignalP"/>
    </source>
</evidence>
<keyword evidence="2" id="KW-0732">Signal</keyword>
<accession>A0A2U1QHW3</accession>
<dbReference type="InterPro" id="IPR009291">
    <property type="entry name" value="Vps62"/>
</dbReference>